<organism evidence="1 2">
    <name type="scientific">Smallanthus sonchifolius</name>
    <dbReference type="NCBI Taxonomy" id="185202"/>
    <lineage>
        <taxon>Eukaryota</taxon>
        <taxon>Viridiplantae</taxon>
        <taxon>Streptophyta</taxon>
        <taxon>Embryophyta</taxon>
        <taxon>Tracheophyta</taxon>
        <taxon>Spermatophyta</taxon>
        <taxon>Magnoliopsida</taxon>
        <taxon>eudicotyledons</taxon>
        <taxon>Gunneridae</taxon>
        <taxon>Pentapetalae</taxon>
        <taxon>asterids</taxon>
        <taxon>campanulids</taxon>
        <taxon>Asterales</taxon>
        <taxon>Asteraceae</taxon>
        <taxon>Asteroideae</taxon>
        <taxon>Heliantheae alliance</taxon>
        <taxon>Millerieae</taxon>
        <taxon>Smallanthus</taxon>
    </lineage>
</organism>
<comment type="caution">
    <text evidence="1">The sequence shown here is derived from an EMBL/GenBank/DDBJ whole genome shotgun (WGS) entry which is preliminary data.</text>
</comment>
<accession>A0ACB9IQJ1</accession>
<name>A0ACB9IQJ1_9ASTR</name>
<evidence type="ECO:0000313" key="2">
    <source>
        <dbReference type="Proteomes" id="UP001056120"/>
    </source>
</evidence>
<keyword evidence="2" id="KW-1185">Reference proteome</keyword>
<protein>
    <submittedName>
        <fullName evidence="1">Uncharacterized protein</fullName>
    </submittedName>
</protein>
<evidence type="ECO:0000313" key="1">
    <source>
        <dbReference type="EMBL" id="KAI3810284.1"/>
    </source>
</evidence>
<proteinExistence type="predicted"/>
<dbReference type="EMBL" id="CM042024">
    <property type="protein sequence ID" value="KAI3810284.1"/>
    <property type="molecule type" value="Genomic_DNA"/>
</dbReference>
<dbReference type="Proteomes" id="UP001056120">
    <property type="component" value="Linkage Group LG07"/>
</dbReference>
<sequence length="145" mass="15635">METKTRYVKDNTLTTYGCPLEGLVVVVAGGEKIPGKAGTDGVVGMVVGKGKNGIPEEGDEPNGGKVDNGGVWSVGIGKLPPMLGSPGMFKRRRAAAAWMLLERVRATRKHRMRSLVEAISYNHLLVGTYISSMNVRMDVSLYMII</sequence>
<reference evidence="2" key="1">
    <citation type="journal article" date="2022" name="Mol. Ecol. Resour.">
        <title>The genomes of chicory, endive, great burdock and yacon provide insights into Asteraceae palaeo-polyploidization history and plant inulin production.</title>
        <authorList>
            <person name="Fan W."/>
            <person name="Wang S."/>
            <person name="Wang H."/>
            <person name="Wang A."/>
            <person name="Jiang F."/>
            <person name="Liu H."/>
            <person name="Zhao H."/>
            <person name="Xu D."/>
            <person name="Zhang Y."/>
        </authorList>
    </citation>
    <scope>NUCLEOTIDE SEQUENCE [LARGE SCALE GENOMIC DNA]</scope>
    <source>
        <strain evidence="2">cv. Yunnan</strain>
    </source>
</reference>
<reference evidence="1 2" key="2">
    <citation type="journal article" date="2022" name="Mol. Ecol. Resour.">
        <title>The genomes of chicory, endive, great burdock and yacon provide insights into Asteraceae paleo-polyploidization history and plant inulin production.</title>
        <authorList>
            <person name="Fan W."/>
            <person name="Wang S."/>
            <person name="Wang H."/>
            <person name="Wang A."/>
            <person name="Jiang F."/>
            <person name="Liu H."/>
            <person name="Zhao H."/>
            <person name="Xu D."/>
            <person name="Zhang Y."/>
        </authorList>
    </citation>
    <scope>NUCLEOTIDE SEQUENCE [LARGE SCALE GENOMIC DNA]</scope>
    <source>
        <strain evidence="2">cv. Yunnan</strain>
        <tissue evidence="1">Leaves</tissue>
    </source>
</reference>
<gene>
    <name evidence="1" type="ORF">L1987_19895</name>
</gene>